<feature type="domain" description="C2H2-type" evidence="13">
    <location>
        <begin position="853"/>
        <end position="880"/>
    </location>
</feature>
<feature type="compositionally biased region" description="Low complexity" evidence="12">
    <location>
        <begin position="121"/>
        <end position="133"/>
    </location>
</feature>
<comment type="similarity">
    <text evidence="2">Belongs to the krueppel C2H2-type zinc-finger protein family.</text>
</comment>
<dbReference type="PROSITE" id="PS50157">
    <property type="entry name" value="ZINC_FINGER_C2H2_2"/>
    <property type="match status" value="14"/>
</dbReference>
<dbReference type="FunFam" id="3.30.160.60:FF:000566">
    <property type="entry name" value="zinc finger protein 133 isoform X2"/>
    <property type="match status" value="1"/>
</dbReference>
<keyword evidence="9" id="KW-0804">Transcription</keyword>
<keyword evidence="4" id="KW-0677">Repeat</keyword>
<feature type="domain" description="C2H2-type" evidence="13">
    <location>
        <begin position="618"/>
        <end position="645"/>
    </location>
</feature>
<evidence type="ECO:0000259" key="13">
    <source>
        <dbReference type="PROSITE" id="PS50157"/>
    </source>
</evidence>
<comment type="subcellular location">
    <subcellularLocation>
        <location evidence="1">Nucleus</location>
    </subcellularLocation>
</comment>
<dbReference type="Proteomes" id="UP001474421">
    <property type="component" value="Unassembled WGS sequence"/>
</dbReference>
<reference evidence="14 15" key="1">
    <citation type="journal article" date="2024" name="Proc. Natl. Acad. Sci. U.S.A.">
        <title>The genetic regulatory architecture and epigenomic basis for age-related changes in rattlesnake venom.</title>
        <authorList>
            <person name="Hogan M.P."/>
            <person name="Holding M.L."/>
            <person name="Nystrom G.S."/>
            <person name="Colston T.J."/>
            <person name="Bartlett D.A."/>
            <person name="Mason A.J."/>
            <person name="Ellsworth S.A."/>
            <person name="Rautsaw R.M."/>
            <person name="Lawrence K.C."/>
            <person name="Strickland J.L."/>
            <person name="He B."/>
            <person name="Fraser P."/>
            <person name="Margres M.J."/>
            <person name="Gilbert D.M."/>
            <person name="Gibbs H.L."/>
            <person name="Parkinson C.L."/>
            <person name="Rokyta D.R."/>
        </authorList>
    </citation>
    <scope>NUCLEOTIDE SEQUENCE [LARGE SCALE GENOMIC DNA]</scope>
    <source>
        <strain evidence="14">DRR0105</strain>
    </source>
</reference>
<feature type="domain" description="C2H2-type" evidence="13">
    <location>
        <begin position="909"/>
        <end position="936"/>
    </location>
</feature>
<evidence type="ECO:0000256" key="1">
    <source>
        <dbReference type="ARBA" id="ARBA00004123"/>
    </source>
</evidence>
<name>A0AAW1B637_CROAD</name>
<evidence type="ECO:0000256" key="11">
    <source>
        <dbReference type="PROSITE-ProRule" id="PRU00042"/>
    </source>
</evidence>
<dbReference type="EMBL" id="JAOTOJ010000008">
    <property type="protein sequence ID" value="KAK9397549.1"/>
    <property type="molecule type" value="Genomic_DNA"/>
</dbReference>
<keyword evidence="10" id="KW-0539">Nucleus</keyword>
<feature type="domain" description="C2H2-type" evidence="13">
    <location>
        <begin position="937"/>
        <end position="964"/>
    </location>
</feature>
<dbReference type="FunFam" id="3.30.160.60:FF:000135">
    <property type="entry name" value="Zinc finger protein 358"/>
    <property type="match status" value="1"/>
</dbReference>
<dbReference type="FunFam" id="3.30.160.60:FF:002343">
    <property type="entry name" value="Zinc finger protein 33A"/>
    <property type="match status" value="1"/>
</dbReference>
<dbReference type="InterPro" id="IPR013087">
    <property type="entry name" value="Znf_C2H2_type"/>
</dbReference>
<dbReference type="AlphaFoldDB" id="A0AAW1B637"/>
<evidence type="ECO:0000256" key="9">
    <source>
        <dbReference type="ARBA" id="ARBA00023163"/>
    </source>
</evidence>
<feature type="region of interest" description="Disordered" evidence="12">
    <location>
        <begin position="310"/>
        <end position="330"/>
    </location>
</feature>
<comment type="caution">
    <text evidence="14">The sequence shown here is derived from an EMBL/GenBank/DDBJ whole genome shotgun (WGS) entry which is preliminary data.</text>
</comment>
<feature type="domain" description="C2H2-type" evidence="13">
    <location>
        <begin position="825"/>
        <end position="852"/>
    </location>
</feature>
<evidence type="ECO:0000313" key="15">
    <source>
        <dbReference type="Proteomes" id="UP001474421"/>
    </source>
</evidence>
<dbReference type="GO" id="GO:0045892">
    <property type="term" value="P:negative regulation of DNA-templated transcription"/>
    <property type="evidence" value="ECO:0007669"/>
    <property type="project" value="UniProtKB-ARBA"/>
</dbReference>
<organism evidence="14 15">
    <name type="scientific">Crotalus adamanteus</name>
    <name type="common">Eastern diamondback rattlesnake</name>
    <dbReference type="NCBI Taxonomy" id="8729"/>
    <lineage>
        <taxon>Eukaryota</taxon>
        <taxon>Metazoa</taxon>
        <taxon>Chordata</taxon>
        <taxon>Craniata</taxon>
        <taxon>Vertebrata</taxon>
        <taxon>Euteleostomi</taxon>
        <taxon>Lepidosauria</taxon>
        <taxon>Squamata</taxon>
        <taxon>Bifurcata</taxon>
        <taxon>Unidentata</taxon>
        <taxon>Episquamata</taxon>
        <taxon>Toxicofera</taxon>
        <taxon>Serpentes</taxon>
        <taxon>Colubroidea</taxon>
        <taxon>Viperidae</taxon>
        <taxon>Crotalinae</taxon>
        <taxon>Crotalus</taxon>
    </lineage>
</organism>
<keyword evidence="3" id="KW-0479">Metal-binding</keyword>
<keyword evidence="8" id="KW-0238">DNA-binding</keyword>
<dbReference type="GO" id="GO:0005634">
    <property type="term" value="C:nucleus"/>
    <property type="evidence" value="ECO:0007669"/>
    <property type="project" value="UniProtKB-SubCell"/>
</dbReference>
<proteinExistence type="inferred from homology"/>
<dbReference type="GO" id="GO:0003700">
    <property type="term" value="F:DNA-binding transcription factor activity"/>
    <property type="evidence" value="ECO:0007669"/>
    <property type="project" value="UniProtKB-ARBA"/>
</dbReference>
<evidence type="ECO:0000256" key="7">
    <source>
        <dbReference type="ARBA" id="ARBA00023015"/>
    </source>
</evidence>
<evidence type="ECO:0000256" key="4">
    <source>
        <dbReference type="ARBA" id="ARBA00022737"/>
    </source>
</evidence>
<keyword evidence="15" id="KW-1185">Reference proteome</keyword>
<keyword evidence="6" id="KW-0862">Zinc</keyword>
<feature type="region of interest" description="Disordered" evidence="12">
    <location>
        <begin position="451"/>
        <end position="474"/>
    </location>
</feature>
<gene>
    <name evidence="14" type="ORF">NXF25_020910</name>
</gene>
<dbReference type="SUPFAM" id="SSF57667">
    <property type="entry name" value="beta-beta-alpha zinc fingers"/>
    <property type="match status" value="8"/>
</dbReference>
<dbReference type="FunFam" id="3.30.160.60:FF:000145">
    <property type="entry name" value="Zinc finger protein 574"/>
    <property type="match status" value="1"/>
</dbReference>
<dbReference type="FunFam" id="3.30.160.60:FF:000446">
    <property type="entry name" value="Zinc finger protein"/>
    <property type="match status" value="1"/>
</dbReference>
<feature type="domain" description="C2H2-type" evidence="13">
    <location>
        <begin position="713"/>
        <end position="740"/>
    </location>
</feature>
<feature type="domain" description="C2H2-type" evidence="13">
    <location>
        <begin position="797"/>
        <end position="824"/>
    </location>
</feature>
<evidence type="ECO:0000256" key="5">
    <source>
        <dbReference type="ARBA" id="ARBA00022771"/>
    </source>
</evidence>
<feature type="region of interest" description="Disordered" evidence="12">
    <location>
        <begin position="1"/>
        <end position="68"/>
    </location>
</feature>
<evidence type="ECO:0000256" key="12">
    <source>
        <dbReference type="SAM" id="MobiDB-lite"/>
    </source>
</evidence>
<dbReference type="PANTHER" id="PTHR47772">
    <property type="entry name" value="ZINC FINGER PROTEIN 200"/>
    <property type="match status" value="1"/>
</dbReference>
<feature type="domain" description="C2H2-type" evidence="13">
    <location>
        <begin position="376"/>
        <end position="403"/>
    </location>
</feature>
<dbReference type="InterPro" id="IPR050636">
    <property type="entry name" value="C2H2-ZF_domain-containing"/>
</dbReference>
<dbReference type="FunFam" id="3.30.160.60:FF:000065">
    <property type="entry name" value="B-cell CLL/lymphoma 6, member B"/>
    <property type="match status" value="1"/>
</dbReference>
<dbReference type="InterPro" id="IPR036236">
    <property type="entry name" value="Znf_C2H2_sf"/>
</dbReference>
<dbReference type="FunFam" id="3.30.160.60:FF:000557">
    <property type="entry name" value="zinc finger and SCAN domain-containing protein 29"/>
    <property type="match status" value="1"/>
</dbReference>
<dbReference type="PROSITE" id="PS00028">
    <property type="entry name" value="ZINC_FINGER_C2H2_1"/>
    <property type="match status" value="14"/>
</dbReference>
<feature type="region of interest" description="Disordered" evidence="12">
    <location>
        <begin position="197"/>
        <end position="268"/>
    </location>
</feature>
<accession>A0AAW1B637</accession>
<dbReference type="SMART" id="SM00355">
    <property type="entry name" value="ZnF_C2H2"/>
    <property type="match status" value="14"/>
</dbReference>
<dbReference type="GO" id="GO:0003677">
    <property type="term" value="F:DNA binding"/>
    <property type="evidence" value="ECO:0007669"/>
    <property type="project" value="UniProtKB-KW"/>
</dbReference>
<evidence type="ECO:0000256" key="6">
    <source>
        <dbReference type="ARBA" id="ARBA00022833"/>
    </source>
</evidence>
<evidence type="ECO:0000256" key="3">
    <source>
        <dbReference type="ARBA" id="ARBA00022723"/>
    </source>
</evidence>
<feature type="compositionally biased region" description="Pro residues" evidence="12">
    <location>
        <begin position="249"/>
        <end position="259"/>
    </location>
</feature>
<protein>
    <submittedName>
        <fullName evidence="14">Zinc finger protein</fullName>
    </submittedName>
</protein>
<evidence type="ECO:0000256" key="2">
    <source>
        <dbReference type="ARBA" id="ARBA00006991"/>
    </source>
</evidence>
<keyword evidence="7" id="KW-0805">Transcription regulation</keyword>
<feature type="domain" description="C2H2-type" evidence="13">
    <location>
        <begin position="741"/>
        <end position="768"/>
    </location>
</feature>
<evidence type="ECO:0000256" key="8">
    <source>
        <dbReference type="ARBA" id="ARBA00023125"/>
    </source>
</evidence>
<evidence type="ECO:0000313" key="14">
    <source>
        <dbReference type="EMBL" id="KAK9397549.1"/>
    </source>
</evidence>
<dbReference type="Pfam" id="PF13912">
    <property type="entry name" value="zf-C2H2_6"/>
    <property type="match status" value="1"/>
</dbReference>
<evidence type="ECO:0000256" key="10">
    <source>
        <dbReference type="ARBA" id="ARBA00023242"/>
    </source>
</evidence>
<keyword evidence="5 11" id="KW-0863">Zinc-finger</keyword>
<feature type="compositionally biased region" description="Low complexity" evidence="12">
    <location>
        <begin position="228"/>
        <end position="237"/>
    </location>
</feature>
<dbReference type="Pfam" id="PF00096">
    <property type="entry name" value="zf-C2H2"/>
    <property type="match status" value="7"/>
</dbReference>
<feature type="region of interest" description="Disordered" evidence="12">
    <location>
        <begin position="81"/>
        <end position="140"/>
    </location>
</feature>
<feature type="domain" description="C2H2-type" evidence="13">
    <location>
        <begin position="517"/>
        <end position="545"/>
    </location>
</feature>
<feature type="domain" description="C2H2-type" evidence="13">
    <location>
        <begin position="769"/>
        <end position="796"/>
    </location>
</feature>
<dbReference type="GO" id="GO:0008270">
    <property type="term" value="F:zinc ion binding"/>
    <property type="evidence" value="ECO:0007669"/>
    <property type="project" value="UniProtKB-KW"/>
</dbReference>
<dbReference type="Gene3D" id="3.30.160.60">
    <property type="entry name" value="Classic Zinc Finger"/>
    <property type="match status" value="12"/>
</dbReference>
<dbReference type="PANTHER" id="PTHR47772:SF13">
    <property type="entry name" value="GASTRULA ZINC FINGER PROTEIN XLCGF49.1-LIKE-RELATED"/>
    <property type="match status" value="1"/>
</dbReference>
<feature type="domain" description="C2H2-type" evidence="13">
    <location>
        <begin position="348"/>
        <end position="375"/>
    </location>
</feature>
<feature type="domain" description="C2H2-type" evidence="13">
    <location>
        <begin position="881"/>
        <end position="908"/>
    </location>
</feature>
<sequence>MHVRPRLTLSFPPHPKKRINKKEKGDREDLPALATTQKPGGGEGKWASALGSGKRSKRRGEGGIKIAEACGYEGGSRKRYSCLGRETSGSGSACELQPGSAPLPPPVREQKRPPAYPGGPAPAWGAEEAGAAPHTGRAPSWVEMEANAASDEGVHFQSYPFDFLEFLNHQRFEPMEAYNHEHAKAVAALPCPQPQYEYAQPPTAAPPAHFDRIPATIGTPKPKAEGPSSSSSSATSSGTVQVKKAEPGGPAPPPPPQQQQPPYSTPAVVQTAGQPLFDSTAAAAAAAAAYNTPQWGIVDLSGHQHLFSSLKRGQAPPPTAATVTPDSQAGKDDKNYFRRLKYFIDRRFPCGVCQKSFKQSSHLVQHMLVHTGERPYECTTCGRTYNHISSLIRHRRCHKDTEDATAAANAAAANAAAANAAAANAAAANVAAANVVAAAAAAAAAASITATPGAEGAGQPPTQSGNLQSVAAPSGGTATSALSAAIAQAEEFRDASYLLKHQATHAPPGTLPPRPEYKCDICGKGYVAPQNLLRHRQLQHEGVQLSKDGTNTLPYLPPGAYLLPQDPQGTGSEGDTKPTSYGLLGAHPLLLPCSLPPMGPSLTPMGPSLPPPPEGLTYGCSDCGERFPDLFHVMSHKEVHVAEKPYPCDVCGKCFGFIENLMWHKLVHQAAPERLIPPDETAAAVAPLENGLASAENIASYEDHPTLPSGERFSCSICGQTFKHFLGLVTHKYVHLVRRTLACSVCGQSFAGAYDLLLHRRTHLQKRHFSCPVCGKRFWEAALLMRHQRCHTEERPYRCAVCGRGFLRSWYLRQHKVVHTGERAYKCALCNKRFAQSSSLAEHQRLHVVARPQRCPTCGKTFRYRSNLLEHQRVHLGEKVYRCDRCSKSFFYLSSILRHQRSHDAKRELRCGACLKLFKDPKYFSKHLQAHQGGRPFKCSTCGEAFSNTYGLKKHRHIHKMERFAAMGAHKEQP</sequence>
<feature type="domain" description="C2H2-type" evidence="13">
    <location>
        <begin position="646"/>
        <end position="673"/>
    </location>
</feature>